<dbReference type="RefSeq" id="XP_014144279.1">
    <property type="nucleotide sequence ID" value="XM_014288804.1"/>
</dbReference>
<dbReference type="AlphaFoldDB" id="A0A0L0F0Z3"/>
<accession>A0A0L0F0Z3</accession>
<keyword evidence="2" id="KW-1185">Reference proteome</keyword>
<organism evidence="1 2">
    <name type="scientific">Sphaeroforma arctica JP610</name>
    <dbReference type="NCBI Taxonomy" id="667725"/>
    <lineage>
        <taxon>Eukaryota</taxon>
        <taxon>Ichthyosporea</taxon>
        <taxon>Ichthyophonida</taxon>
        <taxon>Sphaeroforma</taxon>
    </lineage>
</organism>
<dbReference type="STRING" id="667725.A0A0L0F0Z3"/>
<sequence length="102" mass="11168">TSRSKDLLYWALVLVHQLALKNNIRPTIIEHDGLRLLVKTTRASQGHNHMQKLCLHSLVLLCSTGTKAASIDALRTVVDEGILAPAAVCLKAGRPSDVPIFY</sequence>
<reference evidence="1 2" key="1">
    <citation type="submission" date="2011-02" db="EMBL/GenBank/DDBJ databases">
        <title>The Genome Sequence of Sphaeroforma arctica JP610.</title>
        <authorList>
            <consortium name="The Broad Institute Genome Sequencing Platform"/>
            <person name="Russ C."/>
            <person name="Cuomo C."/>
            <person name="Young S.K."/>
            <person name="Zeng Q."/>
            <person name="Gargeya S."/>
            <person name="Alvarado L."/>
            <person name="Berlin A."/>
            <person name="Chapman S.B."/>
            <person name="Chen Z."/>
            <person name="Freedman E."/>
            <person name="Gellesch M."/>
            <person name="Goldberg J."/>
            <person name="Griggs A."/>
            <person name="Gujja S."/>
            <person name="Heilman E."/>
            <person name="Heiman D."/>
            <person name="Howarth C."/>
            <person name="Mehta T."/>
            <person name="Neiman D."/>
            <person name="Pearson M."/>
            <person name="Roberts A."/>
            <person name="Saif S."/>
            <person name="Shea T."/>
            <person name="Shenoy N."/>
            <person name="Sisk P."/>
            <person name="Stolte C."/>
            <person name="Sykes S."/>
            <person name="White J."/>
            <person name="Yandava C."/>
            <person name="Burger G."/>
            <person name="Gray M.W."/>
            <person name="Holland P.W.H."/>
            <person name="King N."/>
            <person name="Lang F.B.F."/>
            <person name="Roger A.J."/>
            <person name="Ruiz-Trillo I."/>
            <person name="Haas B."/>
            <person name="Nusbaum C."/>
            <person name="Birren B."/>
        </authorList>
    </citation>
    <scope>NUCLEOTIDE SEQUENCE [LARGE SCALE GENOMIC DNA]</scope>
    <source>
        <strain evidence="1 2">JP610</strain>
    </source>
</reference>
<dbReference type="GeneID" id="25917601"/>
<name>A0A0L0F0Z3_9EUKA</name>
<dbReference type="Proteomes" id="UP000054560">
    <property type="component" value="Unassembled WGS sequence"/>
</dbReference>
<evidence type="ECO:0000313" key="1">
    <source>
        <dbReference type="EMBL" id="KNC70377.1"/>
    </source>
</evidence>
<protein>
    <submittedName>
        <fullName evidence="1">Uncharacterized protein</fullName>
    </submittedName>
</protein>
<evidence type="ECO:0000313" key="2">
    <source>
        <dbReference type="Proteomes" id="UP000054560"/>
    </source>
</evidence>
<dbReference type="EMBL" id="KQ251342">
    <property type="protein sequence ID" value="KNC70377.1"/>
    <property type="molecule type" value="Genomic_DNA"/>
</dbReference>
<feature type="non-terminal residue" evidence="1">
    <location>
        <position position="1"/>
    </location>
</feature>
<gene>
    <name evidence="1" type="ORF">SARC_17097</name>
</gene>
<dbReference type="OrthoDB" id="2967263at2759"/>
<proteinExistence type="predicted"/>